<dbReference type="AlphaFoldDB" id="A0A368KL16"/>
<evidence type="ECO:0000313" key="4">
    <source>
        <dbReference type="Proteomes" id="UP000253562"/>
    </source>
</evidence>
<reference evidence="3 4" key="1">
    <citation type="submission" date="2018-07" db="EMBL/GenBank/DDBJ databases">
        <title>Comparative genomes isolates from brazilian mangrove.</title>
        <authorList>
            <person name="De Araujo J.E."/>
            <person name="Taketani R.G."/>
            <person name="Silva M.C.P."/>
            <person name="Lourenco M.V."/>
            <person name="Oliveira V.M."/>
            <person name="Andreote F.D."/>
        </authorList>
    </citation>
    <scope>NUCLEOTIDE SEQUENCE [LARGE SCALE GENOMIC DNA]</scope>
    <source>
        <strain evidence="3 4">HEX PRIS-MGV</strain>
    </source>
</reference>
<protein>
    <recommendedName>
        <fullName evidence="5">Ser-Thr-rich glycosyl-phosphatidyl-inositol-anchored membrane family protein</fullName>
    </recommendedName>
</protein>
<feature type="compositionally biased region" description="Polar residues" evidence="1">
    <location>
        <begin position="340"/>
        <end position="355"/>
    </location>
</feature>
<name>A0A368KL16_9BACT</name>
<dbReference type="Proteomes" id="UP000253562">
    <property type="component" value="Unassembled WGS sequence"/>
</dbReference>
<accession>A0A368KL16</accession>
<feature type="chain" id="PRO_5016671847" description="Ser-Thr-rich glycosyl-phosphatidyl-inositol-anchored membrane family protein" evidence="2">
    <location>
        <begin position="29"/>
        <end position="582"/>
    </location>
</feature>
<evidence type="ECO:0000256" key="1">
    <source>
        <dbReference type="SAM" id="MobiDB-lite"/>
    </source>
</evidence>
<evidence type="ECO:0000313" key="3">
    <source>
        <dbReference type="EMBL" id="RCS41461.1"/>
    </source>
</evidence>
<dbReference type="PROSITE" id="PS51257">
    <property type="entry name" value="PROKAR_LIPOPROTEIN"/>
    <property type="match status" value="1"/>
</dbReference>
<sequence>MIARFRLLAVTAGVLATMLACVNSHLFAQSTSRTTAPQQEKAPILVRQTEFGIPFKVDAPNETPQVQLMVSNDRGANWVGYQRQSSRQDRFVFTARNDGEYWFAIRTFDASGRATDSSAFFQPELKVAVDTQTPVVTLDVQALETGEVIAKWVIKDPAIDPQQIRLSYQTSAASPYQPVQIDASKAYQSEGILAGETRWFPLATERVMLVRLEAYDKAGNAGAAQQSLSVPLIAQRPNWNGVPRQVPGTSGGDPNSLAGGNVPVDPFQQRRIEMPQPPKQAVPWPTNNTMPQPQNQAANPQPSPQQPPGSTFAQPAPPTSPTGIDSPFRPANMRMEPPVANSSDPNARPQPTTQHVGLPPGVEPQSINTKGFALNYGVETVGPSGIGQIELWVTRDAGETWEPGGVDPDRESPFDVEVQSEGIYGFRIVVEGGNGLTGRRPQPGDLADIWVNVDLSKPVATITNVIYGEGPNVGHLDISWTATDPFLAERPISLYYSSSADGPWRPIAESIANSGKFIWKITPEVPADIFLKITAVDQAGNIGEYVLKRPIANDGLVPKAQIRSLKPLKPINDQAGMPVTVR</sequence>
<feature type="region of interest" description="Disordered" evidence="1">
    <location>
        <begin position="239"/>
        <end position="264"/>
    </location>
</feature>
<dbReference type="EMBL" id="QPEX01000045">
    <property type="protein sequence ID" value="RCS41461.1"/>
    <property type="molecule type" value="Genomic_DNA"/>
</dbReference>
<organism evidence="3 4">
    <name type="scientific">Bremerella cremea</name>
    <dbReference type="NCBI Taxonomy" id="1031537"/>
    <lineage>
        <taxon>Bacteria</taxon>
        <taxon>Pseudomonadati</taxon>
        <taxon>Planctomycetota</taxon>
        <taxon>Planctomycetia</taxon>
        <taxon>Pirellulales</taxon>
        <taxon>Pirellulaceae</taxon>
        <taxon>Bremerella</taxon>
    </lineage>
</organism>
<feature type="signal peptide" evidence="2">
    <location>
        <begin position="1"/>
        <end position="28"/>
    </location>
</feature>
<comment type="caution">
    <text evidence="3">The sequence shown here is derived from an EMBL/GenBank/DDBJ whole genome shotgun (WGS) entry which is preliminary data.</text>
</comment>
<evidence type="ECO:0000256" key="2">
    <source>
        <dbReference type="SAM" id="SignalP"/>
    </source>
</evidence>
<feature type="region of interest" description="Disordered" evidence="1">
    <location>
        <begin position="277"/>
        <end position="365"/>
    </location>
</feature>
<keyword evidence="2" id="KW-0732">Signal</keyword>
<dbReference type="RefSeq" id="WP_114372693.1">
    <property type="nucleotide sequence ID" value="NZ_QPEX01000045.1"/>
</dbReference>
<proteinExistence type="predicted"/>
<dbReference type="OrthoDB" id="257265at2"/>
<evidence type="ECO:0008006" key="5">
    <source>
        <dbReference type="Google" id="ProtNLM"/>
    </source>
</evidence>
<feature type="compositionally biased region" description="Low complexity" evidence="1">
    <location>
        <begin position="283"/>
        <end position="300"/>
    </location>
</feature>
<gene>
    <name evidence="3" type="ORF">DTL42_23185</name>
</gene>